<dbReference type="EMBL" id="JADYXP020000004">
    <property type="protein sequence ID" value="KAL0125946.1"/>
    <property type="molecule type" value="Genomic_DNA"/>
</dbReference>
<feature type="region of interest" description="Disordered" evidence="1">
    <location>
        <begin position="26"/>
        <end position="46"/>
    </location>
</feature>
<dbReference type="Proteomes" id="UP001430953">
    <property type="component" value="Unassembled WGS sequence"/>
</dbReference>
<organism evidence="2 3">
    <name type="scientific">Cardiocondyla obscurior</name>
    <dbReference type="NCBI Taxonomy" id="286306"/>
    <lineage>
        <taxon>Eukaryota</taxon>
        <taxon>Metazoa</taxon>
        <taxon>Ecdysozoa</taxon>
        <taxon>Arthropoda</taxon>
        <taxon>Hexapoda</taxon>
        <taxon>Insecta</taxon>
        <taxon>Pterygota</taxon>
        <taxon>Neoptera</taxon>
        <taxon>Endopterygota</taxon>
        <taxon>Hymenoptera</taxon>
        <taxon>Apocrita</taxon>
        <taxon>Aculeata</taxon>
        <taxon>Formicoidea</taxon>
        <taxon>Formicidae</taxon>
        <taxon>Myrmicinae</taxon>
        <taxon>Cardiocondyla</taxon>
    </lineage>
</organism>
<reference evidence="2 3" key="1">
    <citation type="submission" date="2023-03" db="EMBL/GenBank/DDBJ databases">
        <title>High recombination rates correlate with genetic variation in Cardiocondyla obscurior ants.</title>
        <authorList>
            <person name="Errbii M."/>
        </authorList>
    </citation>
    <scope>NUCLEOTIDE SEQUENCE [LARGE SCALE GENOMIC DNA]</scope>
    <source>
        <strain evidence="2">Alpha-2009</strain>
        <tissue evidence="2">Whole body</tissue>
    </source>
</reference>
<keyword evidence="3" id="KW-1185">Reference proteome</keyword>
<evidence type="ECO:0000313" key="2">
    <source>
        <dbReference type="EMBL" id="KAL0125946.1"/>
    </source>
</evidence>
<sequence length="94" mass="10780">MKGTWYQSARLSITGRRANEICRIRDSNKNTYGPPRRRAAAKGRTSSGSYWYRHPPFVLPRLLNARGSSRLPYTVTRIYAKSLTVPLQYTGLTF</sequence>
<accession>A0AAW2GCK3</accession>
<evidence type="ECO:0000313" key="3">
    <source>
        <dbReference type="Proteomes" id="UP001430953"/>
    </source>
</evidence>
<evidence type="ECO:0000256" key="1">
    <source>
        <dbReference type="SAM" id="MobiDB-lite"/>
    </source>
</evidence>
<comment type="caution">
    <text evidence="2">The sequence shown here is derived from an EMBL/GenBank/DDBJ whole genome shotgun (WGS) entry which is preliminary data.</text>
</comment>
<protein>
    <submittedName>
        <fullName evidence="2">Uncharacterized protein</fullName>
    </submittedName>
</protein>
<dbReference type="AlphaFoldDB" id="A0AAW2GCK3"/>
<gene>
    <name evidence="2" type="ORF">PUN28_004790</name>
</gene>
<proteinExistence type="predicted"/>
<name>A0AAW2GCK3_9HYME</name>